<protein>
    <submittedName>
        <fullName evidence="1">Uncharacterized protein</fullName>
    </submittedName>
</protein>
<organism evidence="1 2">
    <name type="scientific">Brachionus plicatilis</name>
    <name type="common">Marine rotifer</name>
    <name type="synonym">Brachionus muelleri</name>
    <dbReference type="NCBI Taxonomy" id="10195"/>
    <lineage>
        <taxon>Eukaryota</taxon>
        <taxon>Metazoa</taxon>
        <taxon>Spiralia</taxon>
        <taxon>Gnathifera</taxon>
        <taxon>Rotifera</taxon>
        <taxon>Eurotatoria</taxon>
        <taxon>Monogononta</taxon>
        <taxon>Pseudotrocha</taxon>
        <taxon>Ploima</taxon>
        <taxon>Brachionidae</taxon>
        <taxon>Brachionus</taxon>
    </lineage>
</organism>
<gene>
    <name evidence="1" type="ORF">BpHYR1_048995</name>
</gene>
<dbReference type="AlphaFoldDB" id="A0A3M7QF68"/>
<reference evidence="1 2" key="1">
    <citation type="journal article" date="2018" name="Sci. Rep.">
        <title>Genomic signatures of local adaptation to the degree of environmental predictability in rotifers.</title>
        <authorList>
            <person name="Franch-Gras L."/>
            <person name="Hahn C."/>
            <person name="Garcia-Roger E.M."/>
            <person name="Carmona M.J."/>
            <person name="Serra M."/>
            <person name="Gomez A."/>
        </authorList>
    </citation>
    <scope>NUCLEOTIDE SEQUENCE [LARGE SCALE GENOMIC DNA]</scope>
    <source>
        <strain evidence="1">HYR1</strain>
    </source>
</reference>
<evidence type="ECO:0000313" key="1">
    <source>
        <dbReference type="EMBL" id="RNA09852.1"/>
    </source>
</evidence>
<dbReference type="Proteomes" id="UP000276133">
    <property type="component" value="Unassembled WGS sequence"/>
</dbReference>
<accession>A0A3M7QF68</accession>
<evidence type="ECO:0000313" key="2">
    <source>
        <dbReference type="Proteomes" id="UP000276133"/>
    </source>
</evidence>
<sequence length="70" mass="8330">IFYSENGNYTLINFLGTKHSLQLFSWNANNSLNIFKKLQKFSLFQKEFFNGKKLLAVVRSWWLVVVIKQE</sequence>
<keyword evidence="2" id="KW-1185">Reference proteome</keyword>
<feature type="non-terminal residue" evidence="1">
    <location>
        <position position="1"/>
    </location>
</feature>
<name>A0A3M7QF68_BRAPC</name>
<comment type="caution">
    <text evidence="1">The sequence shown here is derived from an EMBL/GenBank/DDBJ whole genome shotgun (WGS) entry which is preliminary data.</text>
</comment>
<proteinExistence type="predicted"/>
<dbReference type="EMBL" id="REGN01006362">
    <property type="protein sequence ID" value="RNA09852.1"/>
    <property type="molecule type" value="Genomic_DNA"/>
</dbReference>